<dbReference type="Pfam" id="PF02631">
    <property type="entry name" value="RecX_HTH2"/>
    <property type="match status" value="1"/>
</dbReference>
<dbReference type="RefSeq" id="WP_142787231.1">
    <property type="nucleotide sequence ID" value="NZ_VHJK01000001.1"/>
</dbReference>
<dbReference type="Proteomes" id="UP000316343">
    <property type="component" value="Unassembled WGS sequence"/>
</dbReference>
<keyword evidence="8" id="KW-1185">Reference proteome</keyword>
<feature type="compositionally biased region" description="Basic and acidic residues" evidence="5">
    <location>
        <begin position="23"/>
        <end position="35"/>
    </location>
</feature>
<gene>
    <name evidence="7" type="ORF">FGU71_03240</name>
</gene>
<feature type="region of interest" description="Disordered" evidence="5">
    <location>
        <begin position="1"/>
        <end position="35"/>
    </location>
</feature>
<feature type="compositionally biased region" description="Low complexity" evidence="5">
    <location>
        <begin position="1"/>
        <end position="12"/>
    </location>
</feature>
<comment type="caution">
    <text evidence="7">The sequence shown here is derived from an EMBL/GenBank/DDBJ whole genome shotgun (WGS) entry which is preliminary data.</text>
</comment>
<sequence>MNRFSSSNSSKKAASERGSPVQRDGERKRAKRKPLDETGLRDLALSYAARFATTGAKVEAYLARKIRERGIAEDADGRTLDVDIPSLVSRLIELGYVNDDAYARMKSRDLTARGYGARRVEQALWAAGVDEAVRRDHSPTEAAAREAVASLAKKRRFGPYSKALQTDDDESSTLVNYQKQQEKQVAAMLRAGHNMQHIRFIMDISNIADIEQWIEEAIEEQRHDDV</sequence>
<name>A0A547PA46_9SPHN</name>
<reference evidence="7 8" key="1">
    <citation type="submission" date="2019-06" db="EMBL/GenBank/DDBJ databases">
        <title>Erythrobacter insulae sp. nov., isolated from a tidal flat.</title>
        <authorList>
            <person name="Yoon J.-H."/>
        </authorList>
    </citation>
    <scope>NUCLEOTIDE SEQUENCE [LARGE SCALE GENOMIC DNA]</scope>
    <source>
        <strain evidence="7 8">JBTF-M21</strain>
    </source>
</reference>
<dbReference type="GO" id="GO:0005737">
    <property type="term" value="C:cytoplasm"/>
    <property type="evidence" value="ECO:0007669"/>
    <property type="project" value="UniProtKB-SubCell"/>
</dbReference>
<evidence type="ECO:0000256" key="1">
    <source>
        <dbReference type="ARBA" id="ARBA00004496"/>
    </source>
</evidence>
<protein>
    <recommendedName>
        <fullName evidence="3">Regulatory protein RecX</fullName>
    </recommendedName>
</protein>
<comment type="subcellular location">
    <subcellularLocation>
        <location evidence="1">Cytoplasm</location>
    </subcellularLocation>
</comment>
<dbReference type="InterPro" id="IPR053924">
    <property type="entry name" value="RecX_HTH_2nd"/>
</dbReference>
<evidence type="ECO:0000256" key="3">
    <source>
        <dbReference type="ARBA" id="ARBA00018111"/>
    </source>
</evidence>
<keyword evidence="4" id="KW-0963">Cytoplasm</keyword>
<evidence type="ECO:0000313" key="7">
    <source>
        <dbReference type="EMBL" id="TRD10967.1"/>
    </source>
</evidence>
<organism evidence="7 8">
    <name type="scientific">Erythrobacter insulae</name>
    <dbReference type="NCBI Taxonomy" id="2584124"/>
    <lineage>
        <taxon>Bacteria</taxon>
        <taxon>Pseudomonadati</taxon>
        <taxon>Pseudomonadota</taxon>
        <taxon>Alphaproteobacteria</taxon>
        <taxon>Sphingomonadales</taxon>
        <taxon>Erythrobacteraceae</taxon>
        <taxon>Erythrobacter/Porphyrobacter group</taxon>
        <taxon>Erythrobacter</taxon>
    </lineage>
</organism>
<evidence type="ECO:0000256" key="2">
    <source>
        <dbReference type="ARBA" id="ARBA00009695"/>
    </source>
</evidence>
<evidence type="ECO:0000259" key="6">
    <source>
        <dbReference type="Pfam" id="PF02631"/>
    </source>
</evidence>
<dbReference type="OrthoDB" id="7432442at2"/>
<dbReference type="EMBL" id="VHJK01000001">
    <property type="protein sequence ID" value="TRD10967.1"/>
    <property type="molecule type" value="Genomic_DNA"/>
</dbReference>
<evidence type="ECO:0000256" key="4">
    <source>
        <dbReference type="ARBA" id="ARBA00022490"/>
    </source>
</evidence>
<evidence type="ECO:0000256" key="5">
    <source>
        <dbReference type="SAM" id="MobiDB-lite"/>
    </source>
</evidence>
<comment type="similarity">
    <text evidence="2">Belongs to the RecX family.</text>
</comment>
<feature type="domain" description="RecX second three-helical" evidence="6">
    <location>
        <begin position="98"/>
        <end position="133"/>
    </location>
</feature>
<proteinExistence type="inferred from homology"/>
<evidence type="ECO:0000313" key="8">
    <source>
        <dbReference type="Proteomes" id="UP000316343"/>
    </source>
</evidence>
<accession>A0A547PA46</accession>
<dbReference type="AlphaFoldDB" id="A0A547PA46"/>